<gene>
    <name evidence="4" type="primary">phoD</name>
    <name evidence="4" type="ORF">NCTC10526_02437</name>
</gene>
<dbReference type="InterPro" id="IPR019546">
    <property type="entry name" value="TAT_signal_bac_arc"/>
</dbReference>
<proteinExistence type="predicted"/>
<reference evidence="4 5" key="1">
    <citation type="submission" date="2018-06" db="EMBL/GenBank/DDBJ databases">
        <authorList>
            <consortium name="Pathogen Informatics"/>
            <person name="Doyle S."/>
        </authorList>
    </citation>
    <scope>NUCLEOTIDE SEQUENCE [LARGE SCALE GENOMIC DNA]</scope>
    <source>
        <strain evidence="4 5">NCTC10526</strain>
    </source>
</reference>
<keyword evidence="1" id="KW-0732">Signal</keyword>
<dbReference type="InterPro" id="IPR032093">
    <property type="entry name" value="PhoD_N"/>
</dbReference>
<evidence type="ECO:0000259" key="2">
    <source>
        <dbReference type="Pfam" id="PF09423"/>
    </source>
</evidence>
<evidence type="ECO:0000313" key="5">
    <source>
        <dbReference type="Proteomes" id="UP000254123"/>
    </source>
</evidence>
<dbReference type="Proteomes" id="UP000254123">
    <property type="component" value="Unassembled WGS sequence"/>
</dbReference>
<feature type="domain" description="PhoD-like phosphatase metallophosphatase" evidence="2">
    <location>
        <begin position="144"/>
        <end position="493"/>
    </location>
</feature>
<dbReference type="PANTHER" id="PTHR43606">
    <property type="entry name" value="PHOSPHATASE, PUTATIVE (AFU_ORTHOLOGUE AFUA_6G08710)-RELATED"/>
    <property type="match status" value="1"/>
</dbReference>
<dbReference type="Gene3D" id="2.60.40.380">
    <property type="entry name" value="Purple acid phosphatase-like, N-terminal"/>
    <property type="match status" value="1"/>
</dbReference>
<sequence length="512" mass="57709">MSVNRRDFLKLSTVAGATAISSPSVFAIGKDRPLMPYGVQSGDIMNGRGIVWSRTNRPARMIVEWSTTPKFENVKRVMGPAALPENDFTTTVDLQNLPAGQHIFYRVSYRDLASVNNESHAVLGHFKTAPNSKQDIRFQWSGDTVGQGWGINEDIGGMTIYQTMAKSRPDFFIHSGDNIYADGPIQSKVELADGSVWRNVVTEAKSKVAETLDEYRGNYTYNLMDKNVRHFNSQVPIISQWDDHETVNNWYPNEILENDDRYTVKSVALLAARAKKAFMEYMPMRRSVDESERIYRKIPYGPSLDVFVVDMRSYRGDNSPNRQAKPSAETAYMGREQIAWLKQGLKDSKATWKVIAADMPIGLIVRDGENFENSSNGDGPVLGREHEIADLLSFIKHNNVNNTVWLTADVHYTAAHYYNPDKAQFKDFNGFWEFVSGPLNAGTFGPNELDNTFGPELRYVKAPKEGESNLPPSAGMQFYGEVEIDGRTEAMKVMLKDMFGRTLFTQNLDPVV</sequence>
<dbReference type="Gene3D" id="3.60.21.70">
    <property type="entry name" value="PhoD-like phosphatase"/>
    <property type="match status" value="1"/>
</dbReference>
<dbReference type="PROSITE" id="PS51318">
    <property type="entry name" value="TAT"/>
    <property type="match status" value="1"/>
</dbReference>
<dbReference type="EMBL" id="UGVC01000001">
    <property type="protein sequence ID" value="SUD92056.1"/>
    <property type="molecule type" value="Genomic_DNA"/>
</dbReference>
<dbReference type="AlphaFoldDB" id="A0A379LN76"/>
<dbReference type="InterPro" id="IPR029052">
    <property type="entry name" value="Metallo-depent_PP-like"/>
</dbReference>
<accession>A0A379LN76</accession>
<evidence type="ECO:0000259" key="3">
    <source>
        <dbReference type="Pfam" id="PF16655"/>
    </source>
</evidence>
<protein>
    <submittedName>
        <fullName evidence="4">Alkaline phosphatase D</fullName>
        <ecNumber evidence="4">3.1.3.1</ecNumber>
    </submittedName>
</protein>
<dbReference type="InterPro" id="IPR018946">
    <property type="entry name" value="PhoD-like_MPP"/>
</dbReference>
<dbReference type="InterPro" id="IPR052900">
    <property type="entry name" value="Phospholipid_Metab_Enz"/>
</dbReference>
<evidence type="ECO:0000256" key="1">
    <source>
        <dbReference type="ARBA" id="ARBA00022729"/>
    </source>
</evidence>
<dbReference type="InterPro" id="IPR038607">
    <property type="entry name" value="PhoD-like_sf"/>
</dbReference>
<feature type="domain" description="Phospholipase D N-terminal" evidence="3">
    <location>
        <begin position="38"/>
        <end position="128"/>
    </location>
</feature>
<dbReference type="NCBIfam" id="TIGR01409">
    <property type="entry name" value="TAT_signal_seq"/>
    <property type="match status" value="1"/>
</dbReference>
<dbReference type="Pfam" id="PF16655">
    <property type="entry name" value="PhoD_N"/>
    <property type="match status" value="1"/>
</dbReference>
<dbReference type="GO" id="GO:0004035">
    <property type="term" value="F:alkaline phosphatase activity"/>
    <property type="evidence" value="ECO:0007669"/>
    <property type="project" value="UniProtKB-EC"/>
</dbReference>
<keyword evidence="5" id="KW-1185">Reference proteome</keyword>
<keyword evidence="4" id="KW-0378">Hydrolase</keyword>
<dbReference type="RefSeq" id="WP_028857741.1">
    <property type="nucleotide sequence ID" value="NZ_CAJHAQ010000001.1"/>
</dbReference>
<dbReference type="InterPro" id="IPR006311">
    <property type="entry name" value="TAT_signal"/>
</dbReference>
<dbReference type="EC" id="3.1.3.1" evidence="4"/>
<dbReference type="PANTHER" id="PTHR43606:SF1">
    <property type="entry name" value="PHOD-LIKE PHOSPHATASE METALLOPHOSPHATASE DOMAIN-CONTAINING PROTEIN"/>
    <property type="match status" value="1"/>
</dbReference>
<dbReference type="STRING" id="1123034.GCA_000685805_00044"/>
<organism evidence="4 5">
    <name type="scientific">Psychrobacter phenylpyruvicus</name>
    <dbReference type="NCBI Taxonomy" id="29432"/>
    <lineage>
        <taxon>Bacteria</taxon>
        <taxon>Pseudomonadati</taxon>
        <taxon>Pseudomonadota</taxon>
        <taxon>Gammaproteobacteria</taxon>
        <taxon>Moraxellales</taxon>
        <taxon>Moraxellaceae</taxon>
        <taxon>Psychrobacter</taxon>
    </lineage>
</organism>
<name>A0A379LN76_9GAMM</name>
<dbReference type="Pfam" id="PF09423">
    <property type="entry name" value="PhoD"/>
    <property type="match status" value="1"/>
</dbReference>
<dbReference type="SUPFAM" id="SSF56300">
    <property type="entry name" value="Metallo-dependent phosphatases"/>
    <property type="match status" value="1"/>
</dbReference>
<evidence type="ECO:0000313" key="4">
    <source>
        <dbReference type="EMBL" id="SUD92056.1"/>
    </source>
</evidence>